<name>A0A1H2UEQ4_9FIRM</name>
<keyword evidence="1" id="KW-1133">Transmembrane helix</keyword>
<reference evidence="2 3" key="1">
    <citation type="submission" date="2016-10" db="EMBL/GenBank/DDBJ databases">
        <authorList>
            <person name="de Groot N.N."/>
        </authorList>
    </citation>
    <scope>NUCLEOTIDE SEQUENCE [LARGE SCALE GENOMIC DNA]</scope>
    <source>
        <strain evidence="2 3">S3b</strain>
    </source>
</reference>
<keyword evidence="1" id="KW-0472">Membrane</keyword>
<feature type="transmembrane region" description="Helical" evidence="1">
    <location>
        <begin position="42"/>
        <end position="66"/>
    </location>
</feature>
<dbReference type="AlphaFoldDB" id="A0A1H2UEQ4"/>
<dbReference type="STRING" id="1630.SAMN05216514_11410"/>
<evidence type="ECO:0000313" key="3">
    <source>
        <dbReference type="Proteomes" id="UP000182429"/>
    </source>
</evidence>
<protein>
    <submittedName>
        <fullName evidence="2">Energy-coupling factor transport system substrate-specific component</fullName>
    </submittedName>
</protein>
<dbReference type="Proteomes" id="UP000182429">
    <property type="component" value="Unassembled WGS sequence"/>
</dbReference>
<dbReference type="RefSeq" id="WP_074686569.1">
    <property type="nucleotide sequence ID" value="NZ_FNNF01000020.1"/>
</dbReference>
<accession>A0A1H2UEQ4</accession>
<evidence type="ECO:0000256" key="1">
    <source>
        <dbReference type="SAM" id="Phobius"/>
    </source>
</evidence>
<dbReference type="OrthoDB" id="5198189at2"/>
<feature type="transmembrane region" description="Helical" evidence="1">
    <location>
        <begin position="72"/>
        <end position="93"/>
    </location>
</feature>
<organism evidence="2 3">
    <name type="scientific">Kandleria vitulina</name>
    <dbReference type="NCBI Taxonomy" id="1630"/>
    <lineage>
        <taxon>Bacteria</taxon>
        <taxon>Bacillati</taxon>
        <taxon>Bacillota</taxon>
        <taxon>Erysipelotrichia</taxon>
        <taxon>Erysipelotrichales</taxon>
        <taxon>Coprobacillaceae</taxon>
        <taxon>Kandleria</taxon>
    </lineage>
</organism>
<dbReference type="Gene3D" id="1.10.1760.20">
    <property type="match status" value="1"/>
</dbReference>
<keyword evidence="1" id="KW-0812">Transmembrane</keyword>
<dbReference type="EMBL" id="FNNF01000020">
    <property type="protein sequence ID" value="SDW54600.1"/>
    <property type="molecule type" value="Genomic_DNA"/>
</dbReference>
<dbReference type="eggNOG" id="COG4720">
    <property type="taxonomic scope" value="Bacteria"/>
</dbReference>
<sequence>MSTTIKFPPAKEIALIGILAALNITSRIYLQFLPNIKPVTSIIIISVLLFGLSFGIKLTFVTTIVSNVFLGMGLWTVFQILAWVVICLLTETVKRLFLLKKKSPPLLFMAIFSSLMGYVFGFVVSFEQLCYGGWGLFLPYWIAGLTFDTLHAGGNFFFYLICSPILMKVFKIEAKKLAK</sequence>
<feature type="transmembrane region" description="Helical" evidence="1">
    <location>
        <begin position="12"/>
        <end position="30"/>
    </location>
</feature>
<proteinExistence type="predicted"/>
<feature type="transmembrane region" description="Helical" evidence="1">
    <location>
        <begin position="138"/>
        <end position="161"/>
    </location>
</feature>
<feature type="transmembrane region" description="Helical" evidence="1">
    <location>
        <begin position="105"/>
        <end position="126"/>
    </location>
</feature>
<gene>
    <name evidence="2" type="ORF">SAMN04487759_12035</name>
</gene>
<evidence type="ECO:0000313" key="2">
    <source>
        <dbReference type="EMBL" id="SDW54600.1"/>
    </source>
</evidence>